<evidence type="ECO:0000313" key="2">
    <source>
        <dbReference type="EMBL" id="QJE03015.1"/>
    </source>
</evidence>
<proteinExistence type="predicted"/>
<dbReference type="InterPro" id="IPR022061">
    <property type="entry name" value="DUF3617"/>
</dbReference>
<dbReference type="AlphaFoldDB" id="A0A7Z2W1E3"/>
<dbReference type="Pfam" id="PF12276">
    <property type="entry name" value="DUF3617"/>
    <property type="match status" value="1"/>
</dbReference>
<dbReference type="KEGG" id="mfy:HH212_26010"/>
<evidence type="ECO:0000313" key="3">
    <source>
        <dbReference type="Proteomes" id="UP000502415"/>
    </source>
</evidence>
<sequence>MKHPLALLAMLACGGAATLPALAQDLKPGLWEMSSTISSADPQVQSALAAVQQHLASMSPEQRGGLERMMRQNGVQADLGQNGNLRTRVCMTREMIERKEFPVQQGDCRQTYTRLAADKGRIAFTCSKPRISGAGEITMASDTSYQAHVHVDSQESGKQSLDTDVSGRWLAADCGSLRPAPLPKTK</sequence>
<feature type="signal peptide" evidence="1">
    <location>
        <begin position="1"/>
        <end position="23"/>
    </location>
</feature>
<reference evidence="2 3" key="1">
    <citation type="submission" date="2020-04" db="EMBL/GenBank/DDBJ databases">
        <title>Genome sequencing of novel species.</title>
        <authorList>
            <person name="Heo J."/>
            <person name="Kim S.-J."/>
            <person name="Kim J.-S."/>
            <person name="Hong S.-B."/>
            <person name="Kwon S.-W."/>
        </authorList>
    </citation>
    <scope>NUCLEOTIDE SEQUENCE [LARGE SCALE GENOMIC DNA]</scope>
    <source>
        <strain evidence="2 3">GN2-R2</strain>
    </source>
</reference>
<feature type="chain" id="PRO_5031333090" evidence="1">
    <location>
        <begin position="24"/>
        <end position="186"/>
    </location>
</feature>
<protein>
    <submittedName>
        <fullName evidence="2">DUF3617 domain-containing protein</fullName>
    </submittedName>
</protein>
<keyword evidence="3" id="KW-1185">Reference proteome</keyword>
<gene>
    <name evidence="2" type="ORF">HH212_26010</name>
</gene>
<accession>A0A7Z2W1E3</accession>
<keyword evidence="1" id="KW-0732">Signal</keyword>
<organism evidence="2 3">
    <name type="scientific">Massilia forsythiae</name>
    <dbReference type="NCBI Taxonomy" id="2728020"/>
    <lineage>
        <taxon>Bacteria</taxon>
        <taxon>Pseudomonadati</taxon>
        <taxon>Pseudomonadota</taxon>
        <taxon>Betaproteobacteria</taxon>
        <taxon>Burkholderiales</taxon>
        <taxon>Oxalobacteraceae</taxon>
        <taxon>Telluria group</taxon>
        <taxon>Massilia</taxon>
    </lineage>
</organism>
<dbReference type="Proteomes" id="UP000502415">
    <property type="component" value="Chromosome"/>
</dbReference>
<evidence type="ECO:0000256" key="1">
    <source>
        <dbReference type="SAM" id="SignalP"/>
    </source>
</evidence>
<dbReference type="RefSeq" id="WP_170205096.1">
    <property type="nucleotide sequence ID" value="NZ_CP051685.1"/>
</dbReference>
<dbReference type="EMBL" id="CP051685">
    <property type="protein sequence ID" value="QJE03015.1"/>
    <property type="molecule type" value="Genomic_DNA"/>
</dbReference>
<name>A0A7Z2W1E3_9BURK</name>